<proteinExistence type="predicted"/>
<keyword evidence="2" id="KW-0732">Signal</keyword>
<evidence type="ECO:0000256" key="1">
    <source>
        <dbReference type="SAM" id="MobiDB-lite"/>
    </source>
</evidence>
<evidence type="ECO:0000313" key="4">
    <source>
        <dbReference type="Proteomes" id="UP000828924"/>
    </source>
</evidence>
<gene>
    <name evidence="3" type="ORF">J4032_20350</name>
</gene>
<sequence length="690" mass="74075">MRRPLPHRARAAAFGLASAFALLGSLIPSAAAAADGRGADRTGATTTIVVSPHGAPPHDTSSHGAGAAPTPKGDHRVGTLSAAQDLARRLADRHDVVVVLEGGTHEMRSPLRFTAADGGRNGHTVTWTSAPGQRAVLSGGSAVSGWSRHDAAKNIWVAPVPRGTQSRQLYVDGKVAPRTSLRLAADKHDRGHLEFTERGITLKDPALSHLNSLPNQSDLEIESVGSFTDRISPVKAIRGNEILMQQPAWDNNTFGYDTLTAPYARGALYLNNSYAFLNSAGQWYLDSSRGLLYYRAAAGATMHGLDVRLPRLQSLVQVAGTYDRPVANLAFRNLQFSDTTWLDPSSPQGYVDQQSGAHVVGTYARPADALSSCQDGCPKFEATRNEWHQIPAAVQVSAARDVSFTGNSFTRLGDVGLGLGMDPNAHASGVGYGAADITVHRNSFTESAASAIVVGGVQPDAHHPRDSRMVNHDVSIVDNTITGISQDYKDNAAILSTYTTRATIAHNSISDVPYDGIDIGWGWGINDPGGNGYYREAGLYEYQPIYTTPTTFRDNVVSHNLIHDTKQVMNDGGSVYTLSASPGTVIERNYIYDNKATLGVLIDQGTRHVVMRDNVVIGASRWVYVNADAEDPDTFNTKDNLITGNWWDVGPARNPEGPGYDNQLVDNVQVADGVWPAEARSVMQEAGAHR</sequence>
<feature type="signal peptide" evidence="2">
    <location>
        <begin position="1"/>
        <end position="33"/>
    </location>
</feature>
<dbReference type="SMART" id="SM00710">
    <property type="entry name" value="PbH1"/>
    <property type="match status" value="6"/>
</dbReference>
<dbReference type="SUPFAM" id="SSF51126">
    <property type="entry name" value="Pectin lyase-like"/>
    <property type="match status" value="1"/>
</dbReference>
<keyword evidence="4" id="KW-1185">Reference proteome</keyword>
<evidence type="ECO:0000256" key="2">
    <source>
        <dbReference type="SAM" id="SignalP"/>
    </source>
</evidence>
<evidence type="ECO:0000313" key="3">
    <source>
        <dbReference type="EMBL" id="UNM16621.1"/>
    </source>
</evidence>
<dbReference type="EMBL" id="CP071872">
    <property type="protein sequence ID" value="UNM16621.1"/>
    <property type="molecule type" value="Genomic_DNA"/>
</dbReference>
<dbReference type="InterPro" id="IPR011050">
    <property type="entry name" value="Pectin_lyase_fold/virulence"/>
</dbReference>
<name>A0ABY3WVE1_9ACTN</name>
<dbReference type="Gene3D" id="2.160.20.10">
    <property type="entry name" value="Single-stranded right-handed beta-helix, Pectin lyase-like"/>
    <property type="match status" value="2"/>
</dbReference>
<accession>A0ABY3WVE1</accession>
<feature type="chain" id="PRO_5045385578" evidence="2">
    <location>
        <begin position="34"/>
        <end position="690"/>
    </location>
</feature>
<reference evidence="3 4" key="1">
    <citation type="submission" date="2021-03" db="EMBL/GenBank/DDBJ databases">
        <title>Complete genome of Streptomyces formicae strain 1H-GS9 (DSM 100524).</title>
        <authorList>
            <person name="Atanasov K.E."/>
            <person name="Altabella T."/>
            <person name="Ferrer A."/>
        </authorList>
    </citation>
    <scope>NUCLEOTIDE SEQUENCE [LARGE SCALE GENOMIC DNA]</scope>
    <source>
        <strain evidence="3 4">1H-GS9</strain>
    </source>
</reference>
<dbReference type="InterPro" id="IPR012334">
    <property type="entry name" value="Pectin_lyas_fold"/>
</dbReference>
<dbReference type="PANTHER" id="PTHR36453">
    <property type="entry name" value="SECRETED PROTEIN-RELATED"/>
    <property type="match status" value="1"/>
</dbReference>
<dbReference type="InterPro" id="IPR006626">
    <property type="entry name" value="PbH1"/>
</dbReference>
<feature type="region of interest" description="Disordered" evidence="1">
    <location>
        <begin position="48"/>
        <end position="77"/>
    </location>
</feature>
<dbReference type="Proteomes" id="UP000828924">
    <property type="component" value="Chromosome"/>
</dbReference>
<protein>
    <submittedName>
        <fullName evidence="3">Right-handed parallel beta-helix repeat-containing protein</fullName>
    </submittedName>
</protein>
<organism evidence="3 4">
    <name type="scientific">Streptomyces formicae</name>
    <dbReference type="NCBI Taxonomy" id="1616117"/>
    <lineage>
        <taxon>Bacteria</taxon>
        <taxon>Bacillati</taxon>
        <taxon>Actinomycetota</taxon>
        <taxon>Actinomycetes</taxon>
        <taxon>Kitasatosporales</taxon>
        <taxon>Streptomycetaceae</taxon>
        <taxon>Streptomyces</taxon>
    </lineage>
</organism>
<dbReference type="PANTHER" id="PTHR36453:SF1">
    <property type="entry name" value="RIGHT HANDED BETA HELIX DOMAIN-CONTAINING PROTEIN"/>
    <property type="match status" value="1"/>
</dbReference>